<sequence length="158" mass="17555">MKLTEKDVARFWSKVAVAGDDDCWIWTGWANRFGHGRFDVGVKKYLAHRLALVLGGFPVPAAPGDCALHGDCSNPACCNPRHLRWGTKAENSADRDRLGRGDWSNALGEGNCNAKLTAEAVQLIRRSELSQRAMARQLGVSQRTICQIRRRETWAHVA</sequence>
<organism evidence="1">
    <name type="scientific">uncultured Caudovirales phage</name>
    <dbReference type="NCBI Taxonomy" id="2100421"/>
    <lineage>
        <taxon>Viruses</taxon>
        <taxon>Duplodnaviria</taxon>
        <taxon>Heunggongvirae</taxon>
        <taxon>Uroviricota</taxon>
        <taxon>Caudoviricetes</taxon>
        <taxon>Peduoviridae</taxon>
        <taxon>Maltschvirus</taxon>
        <taxon>Maltschvirus maltsch</taxon>
    </lineage>
</organism>
<dbReference type="SUPFAM" id="SSF54060">
    <property type="entry name" value="His-Me finger endonucleases"/>
    <property type="match status" value="1"/>
</dbReference>
<dbReference type="GO" id="GO:0004519">
    <property type="term" value="F:endonuclease activity"/>
    <property type="evidence" value="ECO:0007669"/>
    <property type="project" value="InterPro"/>
</dbReference>
<evidence type="ECO:0000313" key="1">
    <source>
        <dbReference type="EMBL" id="CAB4157935.1"/>
    </source>
</evidence>
<dbReference type="InterPro" id="IPR044930">
    <property type="entry name" value="Homing_endonuclease_His-Me"/>
</dbReference>
<reference evidence="1" key="1">
    <citation type="submission" date="2020-04" db="EMBL/GenBank/DDBJ databases">
        <authorList>
            <person name="Chiriac C."/>
            <person name="Salcher M."/>
            <person name="Ghai R."/>
            <person name="Kavagutti S V."/>
        </authorList>
    </citation>
    <scope>NUCLEOTIDE SEQUENCE</scope>
</reference>
<dbReference type="Gene3D" id="3.90.75.10">
    <property type="entry name" value="Homing Intron 3 (I-ppo) Encoded Endonuclease, Chain A"/>
    <property type="match status" value="1"/>
</dbReference>
<proteinExistence type="predicted"/>
<gene>
    <name evidence="1" type="ORF">UFOVP679_57</name>
</gene>
<dbReference type="EMBL" id="LR796660">
    <property type="protein sequence ID" value="CAB4157935.1"/>
    <property type="molecule type" value="Genomic_DNA"/>
</dbReference>
<accession>A0A6J5NL52</accession>
<dbReference type="InterPro" id="IPR044925">
    <property type="entry name" value="His-Me_finger_sf"/>
</dbReference>
<name>A0A6J5NL52_9CAUD</name>
<protein>
    <recommendedName>
        <fullName evidence="2">HNH nuclease</fullName>
    </recommendedName>
</protein>
<evidence type="ECO:0008006" key="2">
    <source>
        <dbReference type="Google" id="ProtNLM"/>
    </source>
</evidence>